<dbReference type="InterPro" id="IPR011043">
    <property type="entry name" value="Gal_Oxase/kelch_b-propeller"/>
</dbReference>
<dbReference type="PROSITE" id="PS51212">
    <property type="entry name" value="WSC"/>
    <property type="match status" value="4"/>
</dbReference>
<dbReference type="InterPro" id="IPR002889">
    <property type="entry name" value="WSC_carb-bd"/>
</dbReference>
<evidence type="ECO:0000259" key="4">
    <source>
        <dbReference type="PROSITE" id="PS51212"/>
    </source>
</evidence>
<accession>A0ABR2VF37</accession>
<feature type="domain" description="WSC" evidence="4">
    <location>
        <begin position="136"/>
        <end position="229"/>
    </location>
</feature>
<dbReference type="InterPro" id="IPR037293">
    <property type="entry name" value="Gal_Oxidase_central_sf"/>
</dbReference>
<dbReference type="InterPro" id="IPR015202">
    <property type="entry name" value="GO-like_E_set"/>
</dbReference>
<keyword evidence="1 3" id="KW-0732">Signal</keyword>
<feature type="signal peptide" evidence="3">
    <location>
        <begin position="1"/>
        <end position="22"/>
    </location>
</feature>
<dbReference type="SUPFAM" id="SSF50965">
    <property type="entry name" value="Galactose oxidase, central domain"/>
    <property type="match status" value="1"/>
</dbReference>
<dbReference type="Gene3D" id="2.130.10.80">
    <property type="entry name" value="Galactose oxidase/kelch, beta-propeller"/>
    <property type="match status" value="1"/>
</dbReference>
<evidence type="ECO:0000313" key="5">
    <source>
        <dbReference type="EMBL" id="KAK9425055.1"/>
    </source>
</evidence>
<organism evidence="5 6">
    <name type="scientific">Seiridium unicorne</name>
    <dbReference type="NCBI Taxonomy" id="138068"/>
    <lineage>
        <taxon>Eukaryota</taxon>
        <taxon>Fungi</taxon>
        <taxon>Dikarya</taxon>
        <taxon>Ascomycota</taxon>
        <taxon>Pezizomycotina</taxon>
        <taxon>Sordariomycetes</taxon>
        <taxon>Xylariomycetidae</taxon>
        <taxon>Amphisphaeriales</taxon>
        <taxon>Sporocadaceae</taxon>
        <taxon>Seiridium</taxon>
    </lineage>
</organism>
<dbReference type="InterPro" id="IPR014756">
    <property type="entry name" value="Ig_E-set"/>
</dbReference>
<name>A0ABR2VF37_9PEZI</name>
<feature type="domain" description="WSC" evidence="4">
    <location>
        <begin position="423"/>
        <end position="520"/>
    </location>
</feature>
<evidence type="ECO:0000256" key="3">
    <source>
        <dbReference type="SAM" id="SignalP"/>
    </source>
</evidence>
<feature type="domain" description="WSC" evidence="4">
    <location>
        <begin position="310"/>
        <end position="405"/>
    </location>
</feature>
<evidence type="ECO:0000256" key="1">
    <source>
        <dbReference type="ARBA" id="ARBA00022729"/>
    </source>
</evidence>
<gene>
    <name evidence="5" type="ORF">SUNI508_03195</name>
</gene>
<feature type="domain" description="WSC" evidence="4">
    <location>
        <begin position="32"/>
        <end position="123"/>
    </location>
</feature>
<dbReference type="CDD" id="cd02851">
    <property type="entry name" value="E_set_GO_C"/>
    <property type="match status" value="1"/>
</dbReference>
<dbReference type="InterPro" id="IPR013783">
    <property type="entry name" value="Ig-like_fold"/>
</dbReference>
<reference evidence="5 6" key="1">
    <citation type="journal article" date="2024" name="J. Plant Pathol.">
        <title>Sequence and assembly of the genome of Seiridium unicorne, isolate CBS 538.82, causal agent of cypress canker disease.</title>
        <authorList>
            <person name="Scali E."/>
            <person name="Rocca G.D."/>
            <person name="Danti R."/>
            <person name="Garbelotto M."/>
            <person name="Barberini S."/>
            <person name="Baroncelli R."/>
            <person name="Emiliani G."/>
        </authorList>
    </citation>
    <scope>NUCLEOTIDE SEQUENCE [LARGE SCALE GENOMIC DNA]</scope>
    <source>
        <strain evidence="5 6">BM-138-508</strain>
    </source>
</reference>
<dbReference type="SUPFAM" id="SSF81296">
    <property type="entry name" value="E set domains"/>
    <property type="match status" value="1"/>
</dbReference>
<comment type="caution">
    <text evidence="5">The sequence shown here is derived from an EMBL/GenBank/DDBJ whole genome shotgun (WGS) entry which is preliminary data.</text>
</comment>
<dbReference type="EMBL" id="JARVKF010000024">
    <property type="protein sequence ID" value="KAK9425055.1"/>
    <property type="molecule type" value="Genomic_DNA"/>
</dbReference>
<dbReference type="InterPro" id="IPR009880">
    <property type="entry name" value="Glyoxal_oxidase_N"/>
</dbReference>
<feature type="chain" id="PRO_5046067658" description="WSC domain-containing protein" evidence="3">
    <location>
        <begin position="23"/>
        <end position="1041"/>
    </location>
</feature>
<dbReference type="Pfam" id="PF09118">
    <property type="entry name" value="GO-like_E_set"/>
    <property type="match status" value="1"/>
</dbReference>
<dbReference type="Gene3D" id="2.60.40.10">
    <property type="entry name" value="Immunoglobulins"/>
    <property type="match status" value="1"/>
</dbReference>
<evidence type="ECO:0000313" key="6">
    <source>
        <dbReference type="Proteomes" id="UP001408356"/>
    </source>
</evidence>
<feature type="region of interest" description="Disordered" evidence="2">
    <location>
        <begin position="239"/>
        <end position="262"/>
    </location>
</feature>
<dbReference type="PANTHER" id="PTHR32208:SF105">
    <property type="entry name" value="COPPER RADICAL OXIDASE"/>
    <property type="match status" value="1"/>
</dbReference>
<dbReference type="SMART" id="SM00321">
    <property type="entry name" value="WSC"/>
    <property type="match status" value="4"/>
</dbReference>
<dbReference type="Pfam" id="PF07250">
    <property type="entry name" value="Glyoxal_oxid_N"/>
    <property type="match status" value="1"/>
</dbReference>
<protein>
    <recommendedName>
        <fullName evidence="4">WSC domain-containing protein</fullName>
    </recommendedName>
</protein>
<keyword evidence="6" id="KW-1185">Reference proteome</keyword>
<dbReference type="PANTHER" id="PTHR32208">
    <property type="entry name" value="SECRETED PROTEIN-RELATED"/>
    <property type="match status" value="1"/>
</dbReference>
<sequence length="1041" mass="109509">MRTMQTSTILSSFALFASLASALTVPSTLPSGWSYSGCYTDVGRTIGADSTTGNQMTAQSCISYCSSKGYPYAGTEYYSECYCGTKVADGATKVTESDCNTACSGDSTQPCGGGNRLSLFNNPNIKGPRANSGIQDWPHIGCYTEGTTGRALGYAANLASDQVNGANCTAACKAAGFILAGTEYSGECYCGKTIANGAKLAVDGCTMLCNANKSEVCGGANRLNIYDYKMSFPITLGSSSSTTPATSTALPTTSNTSPLSQVVSTTAQISTTTTTKAPATSSSTINTATGTGTGTAVSSSAAAVTGLPAGWTSQGCWLDGPNGRIMPTFQAPDSQTLTPQSCAQLCFSKGYNVSGTEYAAQCFCSNAIYNGGAKASDQTKCNTACSGDKTATCGGAGYLSIISNGPPPTYQPPTPQTGGLNNTWTYQGCFPDNLNNKRTLPWQLYLPGTLTASNCLYQCGQFGYMAAGMEYGEECYCGDPQDVSAVGATKQSETDCNIACAGNASAICGGGNRLSMYYWTGQKPLWEFSYPTGTNAGTYSNLVGGVVTPLMTMQSITGKVTFLEKWGTGAANSTGAYELDLTYGDRYKAWREMHVKTDIFCSAGVILPDKAGRQLTVGGWSLDSTYGIRLYWPDGTPGVNSTNDWEEDVSTLRLQDGRWYPTAMMMANGSILVIGGEEGSNGRAVPTLEILPYTGTKPLTMDWLARTDPNNLYPFTAVLPSGGIFVGYWNEALIMDEVTFATTKQLPNMPGSVNDPKGGRTYPLEGTAVLLPQYAPYTDPLSIMMCGGSTIGAGLALDNCVSIQPEVPNAKWTLERMPSKRVLSCMAPLPDGTYLIANGAHQGVAGFGLATDPNFNAVLYDPRKPVGSRMSVMANTTVARLYHSEAITLLDGRVLITGSDPQDGVNPQEVRVEVFTPPYLYSTLPRPTFTVTNKDWTYGQTVSFSLGTAARNGAIRVSLLGAVSSTHGNSMGARTLFPAMACSGTSCTVTAPPNAHVAPPGWYQMFVLDGDIPAIGTYVRIGGDPAKLGNWPQGNFKRPGV</sequence>
<evidence type="ECO:0000256" key="2">
    <source>
        <dbReference type="SAM" id="MobiDB-lite"/>
    </source>
</evidence>
<dbReference type="Proteomes" id="UP001408356">
    <property type="component" value="Unassembled WGS sequence"/>
</dbReference>
<dbReference type="Pfam" id="PF01822">
    <property type="entry name" value="WSC"/>
    <property type="match status" value="4"/>
</dbReference>
<proteinExistence type="predicted"/>